<dbReference type="PANTHER" id="PTHR13832:SF818">
    <property type="entry name" value="SD03870P"/>
    <property type="match status" value="1"/>
</dbReference>
<dbReference type="EC" id="3.1.3.16" evidence="3"/>
<name>A0A9W9ZV07_9CNID</name>
<dbReference type="AlphaFoldDB" id="A0A9W9ZV07"/>
<dbReference type="InterPro" id="IPR036457">
    <property type="entry name" value="PPM-type-like_dom_sf"/>
</dbReference>
<evidence type="ECO:0000256" key="1">
    <source>
        <dbReference type="SAM" id="MobiDB-lite"/>
    </source>
</evidence>
<proteinExistence type="predicted"/>
<dbReference type="GO" id="GO:0004722">
    <property type="term" value="F:protein serine/threonine phosphatase activity"/>
    <property type="evidence" value="ECO:0007669"/>
    <property type="project" value="UniProtKB-EC"/>
</dbReference>
<dbReference type="OrthoDB" id="10264738at2759"/>
<feature type="region of interest" description="Disordered" evidence="1">
    <location>
        <begin position="228"/>
        <end position="264"/>
    </location>
</feature>
<keyword evidence="3" id="KW-0378">Hydrolase</keyword>
<dbReference type="InterPro" id="IPR001932">
    <property type="entry name" value="PPM-type_phosphatase-like_dom"/>
</dbReference>
<dbReference type="InterPro" id="IPR015655">
    <property type="entry name" value="PP2C"/>
</dbReference>
<keyword evidence="4" id="KW-1185">Reference proteome</keyword>
<evidence type="ECO:0000313" key="3">
    <source>
        <dbReference type="EMBL" id="KAJ7387965.1"/>
    </source>
</evidence>
<dbReference type="Proteomes" id="UP001163046">
    <property type="component" value="Unassembled WGS sequence"/>
</dbReference>
<organism evidence="3 4">
    <name type="scientific">Desmophyllum pertusum</name>
    <dbReference type="NCBI Taxonomy" id="174260"/>
    <lineage>
        <taxon>Eukaryota</taxon>
        <taxon>Metazoa</taxon>
        <taxon>Cnidaria</taxon>
        <taxon>Anthozoa</taxon>
        <taxon>Hexacorallia</taxon>
        <taxon>Scleractinia</taxon>
        <taxon>Caryophylliina</taxon>
        <taxon>Caryophylliidae</taxon>
        <taxon>Desmophyllum</taxon>
    </lineage>
</organism>
<comment type="caution">
    <text evidence="3">The sequence shown here is derived from an EMBL/GenBank/DDBJ whole genome shotgun (WGS) entry which is preliminary data.</text>
</comment>
<reference evidence="3" key="1">
    <citation type="submission" date="2023-01" db="EMBL/GenBank/DDBJ databases">
        <title>Genome assembly of the deep-sea coral Lophelia pertusa.</title>
        <authorList>
            <person name="Herrera S."/>
            <person name="Cordes E."/>
        </authorList>
    </citation>
    <scope>NUCLEOTIDE SEQUENCE</scope>
    <source>
        <strain evidence="3">USNM1676648</strain>
        <tissue evidence="3">Polyp</tissue>
    </source>
</reference>
<evidence type="ECO:0000313" key="4">
    <source>
        <dbReference type="Proteomes" id="UP001163046"/>
    </source>
</evidence>
<dbReference type="Pfam" id="PF00481">
    <property type="entry name" value="PP2C"/>
    <property type="match status" value="1"/>
</dbReference>
<dbReference type="Gene3D" id="3.60.40.10">
    <property type="entry name" value="PPM-type phosphatase domain"/>
    <property type="match status" value="1"/>
</dbReference>
<evidence type="ECO:0000259" key="2">
    <source>
        <dbReference type="Pfam" id="PF00481"/>
    </source>
</evidence>
<accession>A0A9W9ZV07</accession>
<feature type="domain" description="PPM-type phosphatase" evidence="2">
    <location>
        <begin position="139"/>
        <end position="225"/>
    </location>
</feature>
<protein>
    <submittedName>
        <fullName evidence="3">Protein phosphatase 1E</fullName>
        <ecNumber evidence="3">3.1.3.16</ecNumber>
    </submittedName>
</protein>
<feature type="compositionally biased region" description="Basic residues" evidence="1">
    <location>
        <begin position="231"/>
        <end position="250"/>
    </location>
</feature>
<dbReference type="SUPFAM" id="SSF81606">
    <property type="entry name" value="PP2C-like"/>
    <property type="match status" value="1"/>
</dbReference>
<dbReference type="PANTHER" id="PTHR13832">
    <property type="entry name" value="PROTEIN PHOSPHATASE 2C"/>
    <property type="match status" value="1"/>
</dbReference>
<sequence>MSVLFTEEENRETIEFLRQFVALRPNAFGDDEPLPFRVTPLSISVNEIEGECIEWCLQYLNKSEIPEVAAALVTHAAVKQIVERDISIYKQDETEDYLALLDSPQIAKDVINKVVEVCMQWDSEPPCFYKLQMKYESYVHAIKNTRRKMEDKHVILPQFNSLFGFPQEYTNQAFFAVYDGHSGVDASSYAATHLHHHLARSKNIDTDPRLALKEAFEKTDECFVAKAKREGRLKKKRKPSNNNKNKHNKLSKTGFSGVSGALQPLVPESEGENAVVMYRHLHDDRQHTWSTHDGSDIEKWEQYNGRYSMSGK</sequence>
<gene>
    <name evidence="3" type="primary">PPM1E_2</name>
    <name evidence="3" type="ORF">OS493_001322</name>
</gene>
<dbReference type="EMBL" id="MU825873">
    <property type="protein sequence ID" value="KAJ7387965.1"/>
    <property type="molecule type" value="Genomic_DNA"/>
</dbReference>